<dbReference type="RefSeq" id="WP_143776706.1">
    <property type="nucleotide sequence ID" value="NZ_VKKU01000002.1"/>
</dbReference>
<gene>
    <name evidence="2" type="ORF">FOM92_09850</name>
</gene>
<evidence type="ECO:0000313" key="2">
    <source>
        <dbReference type="EMBL" id="TSB01486.1"/>
    </source>
</evidence>
<evidence type="ECO:0000313" key="3">
    <source>
        <dbReference type="Proteomes" id="UP000320160"/>
    </source>
</evidence>
<sequence>MRYILPAILTCTVFVLPAQAEPNLERGFDGALKGCEEWLLNPASWIDGTGPFIKAVGLGEQMGRVDKVEEVNLPPKPMRRANHYWRINSTSTAGYVLVVSDQLPMCHITGGGGTDLQPSIQTVLLSANFNGRWEQLKTNSEGDLVSTTFRNRQEPALSMIISRAKQAGQRLDRVQVIATATYQVGK</sequence>
<dbReference type="EMBL" id="VKKU01000002">
    <property type="protein sequence ID" value="TSB01486.1"/>
    <property type="molecule type" value="Genomic_DNA"/>
</dbReference>
<name>A0A553W9Y3_9SPHN</name>
<proteinExistence type="predicted"/>
<comment type="caution">
    <text evidence="2">The sequence shown here is derived from an EMBL/GenBank/DDBJ whole genome shotgun (WGS) entry which is preliminary data.</text>
</comment>
<evidence type="ECO:0000256" key="1">
    <source>
        <dbReference type="SAM" id="SignalP"/>
    </source>
</evidence>
<keyword evidence="1" id="KW-0732">Signal</keyword>
<accession>A0A553W9Y3</accession>
<dbReference type="AlphaFoldDB" id="A0A553W9Y3"/>
<feature type="signal peptide" evidence="1">
    <location>
        <begin position="1"/>
        <end position="20"/>
    </location>
</feature>
<feature type="chain" id="PRO_5021826646" evidence="1">
    <location>
        <begin position="21"/>
        <end position="186"/>
    </location>
</feature>
<dbReference type="OrthoDB" id="7907497at2"/>
<keyword evidence="3" id="KW-1185">Reference proteome</keyword>
<organism evidence="2 3">
    <name type="scientific">Sphingorhabdus contaminans</name>
    <dbReference type="NCBI Taxonomy" id="1343899"/>
    <lineage>
        <taxon>Bacteria</taxon>
        <taxon>Pseudomonadati</taxon>
        <taxon>Pseudomonadota</taxon>
        <taxon>Alphaproteobacteria</taxon>
        <taxon>Sphingomonadales</taxon>
        <taxon>Sphingomonadaceae</taxon>
        <taxon>Sphingorhabdus</taxon>
    </lineage>
</organism>
<dbReference type="Proteomes" id="UP000320160">
    <property type="component" value="Unassembled WGS sequence"/>
</dbReference>
<protein>
    <submittedName>
        <fullName evidence="2">Uncharacterized protein</fullName>
    </submittedName>
</protein>
<reference evidence="2 3" key="1">
    <citation type="submission" date="2019-07" db="EMBL/GenBank/DDBJ databases">
        <authorList>
            <person name="Park M."/>
        </authorList>
    </citation>
    <scope>NUCLEOTIDE SEQUENCE [LARGE SCALE GENOMIC DNA]</scope>
    <source>
        <strain evidence="2 3">KCTC32445</strain>
    </source>
</reference>